<dbReference type="EMBL" id="AWXZ01000019">
    <property type="protein sequence ID" value="ESR25522.1"/>
    <property type="molecule type" value="Genomic_DNA"/>
</dbReference>
<keyword evidence="3" id="KW-1185">Reference proteome</keyword>
<organism evidence="2 3">
    <name type="scientific">Lutibaculum baratangense AMV1</name>
    <dbReference type="NCBI Taxonomy" id="631454"/>
    <lineage>
        <taxon>Bacteria</taxon>
        <taxon>Pseudomonadati</taxon>
        <taxon>Pseudomonadota</taxon>
        <taxon>Alphaproteobacteria</taxon>
        <taxon>Hyphomicrobiales</taxon>
        <taxon>Tepidamorphaceae</taxon>
        <taxon>Lutibaculum</taxon>
    </lineage>
</organism>
<reference evidence="2 3" key="1">
    <citation type="journal article" date="2014" name="Genome Announc.">
        <title>Draft Genome Sequence of Lutibaculum baratangense Strain AMV1T, Isolated from a Mud Volcano in Andamans, India.</title>
        <authorList>
            <person name="Singh A."/>
            <person name="Sreenivas A."/>
            <person name="Sathyanarayana Reddy G."/>
            <person name="Pinnaka A.K."/>
            <person name="Shivaji S."/>
        </authorList>
    </citation>
    <scope>NUCLEOTIDE SEQUENCE [LARGE SCALE GENOMIC DNA]</scope>
    <source>
        <strain evidence="2 3">AMV1</strain>
    </source>
</reference>
<proteinExistence type="predicted"/>
<protein>
    <submittedName>
        <fullName evidence="2">Uncharacterized protein</fullName>
    </submittedName>
</protein>
<gene>
    <name evidence="2" type="ORF">N177_1634</name>
</gene>
<evidence type="ECO:0000313" key="2">
    <source>
        <dbReference type="EMBL" id="ESR25522.1"/>
    </source>
</evidence>
<feature type="transmembrane region" description="Helical" evidence="1">
    <location>
        <begin position="14"/>
        <end position="34"/>
    </location>
</feature>
<evidence type="ECO:0000313" key="3">
    <source>
        <dbReference type="Proteomes" id="UP000017819"/>
    </source>
</evidence>
<keyword evidence="1" id="KW-0812">Transmembrane</keyword>
<keyword evidence="1" id="KW-1133">Transmembrane helix</keyword>
<name>V4R0K6_9HYPH</name>
<keyword evidence="1" id="KW-0472">Membrane</keyword>
<accession>V4R0K6</accession>
<evidence type="ECO:0000256" key="1">
    <source>
        <dbReference type="SAM" id="Phobius"/>
    </source>
</evidence>
<dbReference type="AlphaFoldDB" id="V4R0K6"/>
<comment type="caution">
    <text evidence="2">The sequence shown here is derived from an EMBL/GenBank/DDBJ whole genome shotgun (WGS) entry which is preliminary data.</text>
</comment>
<dbReference type="Proteomes" id="UP000017819">
    <property type="component" value="Unassembled WGS sequence"/>
</dbReference>
<sequence>MAYLRDTIDVLRDIVAFLVVASMAAIFFGGLAYVSHVAA</sequence>
<dbReference type="STRING" id="631454.N177_1634"/>